<dbReference type="InterPro" id="IPR035965">
    <property type="entry name" value="PAS-like_dom_sf"/>
</dbReference>
<dbReference type="GO" id="GO:0007234">
    <property type="term" value="P:osmosensory signaling via phosphorelay pathway"/>
    <property type="evidence" value="ECO:0007669"/>
    <property type="project" value="TreeGrafter"/>
</dbReference>
<keyword evidence="15" id="KW-0614">Plasmid</keyword>
<dbReference type="InterPro" id="IPR029016">
    <property type="entry name" value="GAF-like_dom_sf"/>
</dbReference>
<proteinExistence type="predicted"/>
<dbReference type="EMBL" id="CP058531">
    <property type="protein sequence ID" value="QLG29927.1"/>
    <property type="molecule type" value="Genomic_DNA"/>
</dbReference>
<dbReference type="GO" id="GO:0005524">
    <property type="term" value="F:ATP binding"/>
    <property type="evidence" value="ECO:0007669"/>
    <property type="project" value="UniProtKB-KW"/>
</dbReference>
<evidence type="ECO:0000256" key="1">
    <source>
        <dbReference type="ARBA" id="ARBA00000085"/>
    </source>
</evidence>
<keyword evidence="11 12" id="KW-0472">Membrane</keyword>
<dbReference type="GO" id="GO:0030295">
    <property type="term" value="F:protein kinase activator activity"/>
    <property type="evidence" value="ECO:0007669"/>
    <property type="project" value="TreeGrafter"/>
</dbReference>
<dbReference type="InterPro" id="IPR005467">
    <property type="entry name" value="His_kinase_dom"/>
</dbReference>
<feature type="transmembrane region" description="Helical" evidence="12">
    <location>
        <begin position="12"/>
        <end position="32"/>
    </location>
</feature>
<evidence type="ECO:0000259" key="13">
    <source>
        <dbReference type="PROSITE" id="PS50109"/>
    </source>
</evidence>
<dbReference type="InterPro" id="IPR003018">
    <property type="entry name" value="GAF"/>
</dbReference>
<dbReference type="NCBIfam" id="TIGR00229">
    <property type="entry name" value="sensory_box"/>
    <property type="match status" value="2"/>
</dbReference>
<dbReference type="GO" id="GO:0004673">
    <property type="term" value="F:protein histidine kinase activity"/>
    <property type="evidence" value="ECO:0007669"/>
    <property type="project" value="UniProtKB-EC"/>
</dbReference>
<evidence type="ECO:0000256" key="8">
    <source>
        <dbReference type="ARBA" id="ARBA00022840"/>
    </source>
</evidence>
<dbReference type="SMART" id="SM00065">
    <property type="entry name" value="GAF"/>
    <property type="match status" value="1"/>
</dbReference>
<dbReference type="GeneID" id="56031204"/>
<evidence type="ECO:0000256" key="5">
    <source>
        <dbReference type="ARBA" id="ARBA00022692"/>
    </source>
</evidence>
<evidence type="ECO:0000256" key="7">
    <source>
        <dbReference type="ARBA" id="ARBA00022777"/>
    </source>
</evidence>
<dbReference type="PROSITE" id="PS50112">
    <property type="entry name" value="PAS"/>
    <property type="match status" value="1"/>
</dbReference>
<dbReference type="Pfam" id="PF02518">
    <property type="entry name" value="HATPase_c"/>
    <property type="match status" value="1"/>
</dbReference>
<dbReference type="SMART" id="SM00387">
    <property type="entry name" value="HATPase_c"/>
    <property type="match status" value="1"/>
</dbReference>
<keyword evidence="4" id="KW-0808">Transferase</keyword>
<dbReference type="InterPro" id="IPR050351">
    <property type="entry name" value="BphY/WalK/GraS-like"/>
</dbReference>
<dbReference type="InterPro" id="IPR000014">
    <property type="entry name" value="PAS"/>
</dbReference>
<dbReference type="Gene3D" id="3.30.450.40">
    <property type="match status" value="2"/>
</dbReference>
<dbReference type="SMART" id="SM00091">
    <property type="entry name" value="PAS"/>
    <property type="match status" value="2"/>
</dbReference>
<organism evidence="15 16">
    <name type="scientific">Halorarum halophilum</name>
    <dbReference type="NCBI Taxonomy" id="2743090"/>
    <lineage>
        <taxon>Archaea</taxon>
        <taxon>Methanobacteriati</taxon>
        <taxon>Methanobacteriota</taxon>
        <taxon>Stenosarchaea group</taxon>
        <taxon>Halobacteria</taxon>
        <taxon>Halobacteriales</taxon>
        <taxon>Haloferacaceae</taxon>
        <taxon>Halorarum</taxon>
    </lineage>
</organism>
<feature type="transmembrane region" description="Helical" evidence="12">
    <location>
        <begin position="74"/>
        <end position="94"/>
    </location>
</feature>
<dbReference type="AlphaFoldDB" id="A0A7D5GPG4"/>
<evidence type="ECO:0000256" key="12">
    <source>
        <dbReference type="SAM" id="Phobius"/>
    </source>
</evidence>
<reference evidence="15 16" key="1">
    <citation type="submission" date="2020-07" db="EMBL/GenBank/DDBJ databases">
        <title>Gai3-2, isolated from salt lake.</title>
        <authorList>
            <person name="Cui H."/>
            <person name="Shi X."/>
        </authorList>
    </citation>
    <scope>NUCLEOTIDE SEQUENCE [LARGE SCALE GENOMIC DNA]</scope>
    <source>
        <strain evidence="15 16">Gai3-2</strain>
        <plasmid evidence="15 16">unnamed2</plasmid>
    </source>
</reference>
<sequence length="908" mass="100258">MKVFTRTDRLHQWSVVGVGLLLCVVIVGTVALSDLEFTTQHLQVGIPILLTLGLATFGGWLARSNMPHTYVRRIALWSLAGAAILGSFAAWEMYTHLLEGDSLVETLHELLLGLAEGATVGSVVGYYDARRKDHYLASEQAKQAISASMDGIAILDDDGEYESVNQAHADVYGYDDPDAFLGENWQLCYTEEEAAHIQDTILPEVNADGSWRGELTGQRRDESTFPQEITLSARPAGGLVCIVRDITERKAQEDRLRALHTVTREFLAAETAHEITTEIVTIADEMLGHSLIAVWEYDTDSEALLPLGMTDSATQVAAQAGLDGLPSFEVGSAEMEIFKDNEPVLIEDYTTLENRQVTDVPLGSALYIPLGDYGLVSIGSTEQGTIDDIDRFLAEILVSNATAAIERVEREQELGNREQRLRTIVENMPVILFAIDQDREITLQVGKGLEQVGVEQNQMVGSTVEEMFDNSAVITDAIDRSLEGELVDVTVDVWGRTYQVWYQPIESKDEVTNVLGVAMDVTERQKRERGIRALHDATREMMQETDPETICQIAVDTAEDALELPLSAIWLRTDDNPRLEPVALSDQASAFIDNPPVFEPGDSISWQVYEKGMPRIFDDVSQEPNRHNLMTEVRSELIVPIGEYGVLGSGSTDIGRFEETDLGLAKLLAANTRAALDRAEREAALQLKTDQMEFFNSILRHDVLNGMTVIRGRAKFLTDELDGQQLQDAETIINWSDDIVTIIKRVRLVLETLTGIGDPQLEPVDLAETLRAEVDRVQATYPDVTFEIAIPTAVTVRANELLGEVLGNVITNAIDHNDTDGLRVSVTVDDPDETDECILVRIADNGRGVPRDIKEAIFRREETGHAKSTGSGFGLFFVDSMVAEYGGDVWVEDNEPQGAVFVIELPTP</sequence>
<evidence type="ECO:0000259" key="14">
    <source>
        <dbReference type="PROSITE" id="PS50112"/>
    </source>
</evidence>
<dbReference type="PANTHER" id="PTHR42878:SF7">
    <property type="entry name" value="SENSOR HISTIDINE KINASE GLRK"/>
    <property type="match status" value="1"/>
</dbReference>
<evidence type="ECO:0000256" key="11">
    <source>
        <dbReference type="ARBA" id="ARBA00023136"/>
    </source>
</evidence>
<dbReference type="PROSITE" id="PS50109">
    <property type="entry name" value="HIS_KIN"/>
    <property type="match status" value="1"/>
</dbReference>
<dbReference type="Proteomes" id="UP000509750">
    <property type="component" value="Plasmid unnamed2"/>
</dbReference>
<feature type="transmembrane region" description="Helical" evidence="12">
    <location>
        <begin position="44"/>
        <end position="62"/>
    </location>
</feature>
<dbReference type="PANTHER" id="PTHR42878">
    <property type="entry name" value="TWO-COMPONENT HISTIDINE KINASE"/>
    <property type="match status" value="1"/>
</dbReference>
<dbReference type="RefSeq" id="WP_179171501.1">
    <property type="nucleotide sequence ID" value="NZ_CP058531.1"/>
</dbReference>
<feature type="domain" description="Histidine kinase" evidence="13">
    <location>
        <begin position="698"/>
        <end position="908"/>
    </location>
</feature>
<feature type="domain" description="PAS" evidence="14">
    <location>
        <begin position="417"/>
        <end position="468"/>
    </location>
</feature>
<evidence type="ECO:0000256" key="3">
    <source>
        <dbReference type="ARBA" id="ARBA00012438"/>
    </source>
</evidence>
<dbReference type="GO" id="GO:0016020">
    <property type="term" value="C:membrane"/>
    <property type="evidence" value="ECO:0007669"/>
    <property type="project" value="UniProtKB-SubCell"/>
</dbReference>
<dbReference type="SUPFAM" id="SSF55785">
    <property type="entry name" value="PYP-like sensor domain (PAS domain)"/>
    <property type="match status" value="2"/>
</dbReference>
<evidence type="ECO:0000313" key="16">
    <source>
        <dbReference type="Proteomes" id="UP000509750"/>
    </source>
</evidence>
<keyword evidence="6" id="KW-0547">Nucleotide-binding</keyword>
<dbReference type="PRINTS" id="PR00344">
    <property type="entry name" value="BCTRLSENSOR"/>
</dbReference>
<evidence type="ECO:0000256" key="9">
    <source>
        <dbReference type="ARBA" id="ARBA00022989"/>
    </source>
</evidence>
<evidence type="ECO:0000256" key="4">
    <source>
        <dbReference type="ARBA" id="ARBA00022679"/>
    </source>
</evidence>
<keyword evidence="8" id="KW-0067">ATP-binding</keyword>
<keyword evidence="5 12" id="KW-0812">Transmembrane</keyword>
<keyword evidence="9 12" id="KW-1133">Transmembrane helix</keyword>
<dbReference type="EC" id="2.7.13.3" evidence="3"/>
<gene>
    <name evidence="15" type="ORF">HUG10_20185</name>
</gene>
<dbReference type="Gene3D" id="3.30.565.10">
    <property type="entry name" value="Histidine kinase-like ATPase, C-terminal domain"/>
    <property type="match status" value="1"/>
</dbReference>
<keyword evidence="7" id="KW-0418">Kinase</keyword>
<protein>
    <recommendedName>
        <fullName evidence="3">histidine kinase</fullName>
        <ecNumber evidence="3">2.7.13.3</ecNumber>
    </recommendedName>
</protein>
<evidence type="ECO:0000313" key="15">
    <source>
        <dbReference type="EMBL" id="QLG29927.1"/>
    </source>
</evidence>
<evidence type="ECO:0000256" key="10">
    <source>
        <dbReference type="ARBA" id="ARBA00023012"/>
    </source>
</evidence>
<dbReference type="InterPro" id="IPR031623">
    <property type="entry name" value="HisKA_4TM"/>
</dbReference>
<dbReference type="Gene3D" id="3.30.450.20">
    <property type="entry name" value="PAS domain"/>
    <property type="match status" value="2"/>
</dbReference>
<dbReference type="Pfam" id="PF16926">
    <property type="entry name" value="HisKA_4TM"/>
    <property type="match status" value="1"/>
</dbReference>
<evidence type="ECO:0000256" key="6">
    <source>
        <dbReference type="ARBA" id="ARBA00022741"/>
    </source>
</evidence>
<geneLocation type="plasmid" evidence="15 16">
    <name>unnamed2</name>
</geneLocation>
<dbReference type="SUPFAM" id="SSF55781">
    <property type="entry name" value="GAF domain-like"/>
    <property type="match status" value="2"/>
</dbReference>
<evidence type="ECO:0000256" key="2">
    <source>
        <dbReference type="ARBA" id="ARBA00004141"/>
    </source>
</evidence>
<dbReference type="OrthoDB" id="342253at2157"/>
<dbReference type="Pfam" id="PF13426">
    <property type="entry name" value="PAS_9"/>
    <property type="match status" value="1"/>
</dbReference>
<dbReference type="InterPro" id="IPR036890">
    <property type="entry name" value="HATPase_C_sf"/>
</dbReference>
<comment type="catalytic activity">
    <reaction evidence="1">
        <text>ATP + protein L-histidine = ADP + protein N-phospho-L-histidine.</text>
        <dbReference type="EC" id="2.7.13.3"/>
    </reaction>
</comment>
<comment type="subcellular location">
    <subcellularLocation>
        <location evidence="2">Membrane</location>
        <topology evidence="2">Multi-pass membrane protein</topology>
    </subcellularLocation>
</comment>
<dbReference type="Pfam" id="PF13185">
    <property type="entry name" value="GAF_2"/>
    <property type="match status" value="2"/>
</dbReference>
<dbReference type="KEGG" id="halg:HUG10_20185"/>
<dbReference type="SUPFAM" id="SSF55874">
    <property type="entry name" value="ATPase domain of HSP90 chaperone/DNA topoisomerase II/histidine kinase"/>
    <property type="match status" value="1"/>
</dbReference>
<dbReference type="InterPro" id="IPR004358">
    <property type="entry name" value="Sig_transdc_His_kin-like_C"/>
</dbReference>
<keyword evidence="10" id="KW-0902">Two-component regulatory system</keyword>
<dbReference type="CDD" id="cd00130">
    <property type="entry name" value="PAS"/>
    <property type="match status" value="1"/>
</dbReference>
<dbReference type="InterPro" id="IPR003594">
    <property type="entry name" value="HATPase_dom"/>
</dbReference>
<keyword evidence="16" id="KW-1185">Reference proteome</keyword>
<name>A0A7D5GPG4_9EURY</name>
<dbReference type="GO" id="GO:0000156">
    <property type="term" value="F:phosphorelay response regulator activity"/>
    <property type="evidence" value="ECO:0007669"/>
    <property type="project" value="TreeGrafter"/>
</dbReference>
<accession>A0A7D5GPG4</accession>